<dbReference type="EMBL" id="QLNT01000006">
    <property type="protein sequence ID" value="KAF3073389.1"/>
    <property type="molecule type" value="Genomic_DNA"/>
</dbReference>
<dbReference type="Proteomes" id="UP000801864">
    <property type="component" value="Unassembled WGS sequence"/>
</dbReference>
<feature type="region of interest" description="Disordered" evidence="1">
    <location>
        <begin position="1"/>
        <end position="41"/>
    </location>
</feature>
<keyword evidence="3" id="KW-1185">Reference proteome</keyword>
<feature type="compositionally biased region" description="Polar residues" evidence="1">
    <location>
        <begin position="70"/>
        <end position="86"/>
    </location>
</feature>
<evidence type="ECO:0000313" key="2">
    <source>
        <dbReference type="EMBL" id="KAF3073389.1"/>
    </source>
</evidence>
<accession>A0A9P4XJ69</accession>
<dbReference type="AlphaFoldDB" id="A0A9P4XJ69"/>
<evidence type="ECO:0000256" key="1">
    <source>
        <dbReference type="SAM" id="MobiDB-lite"/>
    </source>
</evidence>
<comment type="caution">
    <text evidence="2">The sequence shown here is derived from an EMBL/GenBank/DDBJ whole genome shotgun (WGS) entry which is preliminary data.</text>
</comment>
<feature type="compositionally biased region" description="Basic and acidic residues" evidence="1">
    <location>
        <begin position="134"/>
        <end position="150"/>
    </location>
</feature>
<proteinExistence type="predicted"/>
<feature type="compositionally biased region" description="Basic and acidic residues" evidence="1">
    <location>
        <begin position="94"/>
        <end position="105"/>
    </location>
</feature>
<organism evidence="2 3">
    <name type="scientific">Trichoderma lentiforme</name>
    <dbReference type="NCBI Taxonomy" id="1567552"/>
    <lineage>
        <taxon>Eukaryota</taxon>
        <taxon>Fungi</taxon>
        <taxon>Dikarya</taxon>
        <taxon>Ascomycota</taxon>
        <taxon>Pezizomycotina</taxon>
        <taxon>Sordariomycetes</taxon>
        <taxon>Hypocreomycetidae</taxon>
        <taxon>Hypocreales</taxon>
        <taxon>Hypocreaceae</taxon>
        <taxon>Trichoderma</taxon>
    </lineage>
</organism>
<feature type="region of interest" description="Disordered" evidence="1">
    <location>
        <begin position="56"/>
        <end position="150"/>
    </location>
</feature>
<gene>
    <name evidence="2" type="ORF">CFAM422_004369</name>
</gene>
<reference evidence="2 3" key="1">
    <citation type="submission" date="2018-06" db="EMBL/GenBank/DDBJ databases">
        <title>Genome analysis of cellulolytic fungus Trichoderma lentiforme CFAM-422.</title>
        <authorList>
            <person name="Steindorff A.S."/>
            <person name="Formighieri E.F."/>
            <person name="Midorikawa G.E.O."/>
            <person name="Tamietti M.S."/>
            <person name="Ramos E.Z."/>
            <person name="Silva A.S."/>
            <person name="Bon E.P.S."/>
            <person name="Mendes T.D."/>
            <person name="Damaso M.C.T."/>
            <person name="Favaro L.C.L."/>
        </authorList>
    </citation>
    <scope>NUCLEOTIDE SEQUENCE [LARGE SCALE GENOMIC DNA]</scope>
    <source>
        <strain evidence="2 3">CFAM-422</strain>
    </source>
</reference>
<protein>
    <submittedName>
        <fullName evidence="2">Uncharacterized protein</fullName>
    </submittedName>
</protein>
<sequence length="150" mass="17055">MRQEQDRRARLRARHAALPAQALGSSRQRHHEPDAMGIDDPSWIEQRLQERMWREFPVPPEPTRHPRLNGINSINGEQRPIQNDINGINGVNGHSHEGEEASQDEHSDEDDKDASGQPMEQLNINGVHEDLDENDGHEQRGTGEAGHHRI</sequence>
<name>A0A9P4XJ69_9HYPO</name>
<evidence type="ECO:0000313" key="3">
    <source>
        <dbReference type="Proteomes" id="UP000801864"/>
    </source>
</evidence>